<sequence length="4029" mass="441900">MVEQSHLGGSYHCVVTLKGDAHLTTGSSPPREDAARDFSEATNPYSGGANSPTKPGGRGLGFTTNIGQSVKDTTQSFIQGAHQKELNAQRLKEARQKGEQELRALEQEIQRAFSGNKDSATRERSKGSHHSKASKSKRVPLSPQDSNSLDSVSQRSLHGGVGKPGPRLPSPPTPPPESNPLGAPTAEFSTGKWNRINTWARSDSAVAAIGDPAPEDLRPALDTSTASNEIVTPLPTAKGARHPGASGSDLVDTSMPSTIPTMPTLHEAGTRRPQGAASGHHGGSFVTRPLAAAGRPYGGGQEPTPYPVKALPLATSSEEGVTTSDEGLMEAAIDTRKAVVMDNVGTEMLRQRVQEAEERALLAAAEGASARAQAAQHVVHLQAIADAATAQQQAEAELAKGAVAAAVAKSSSTSALAENAAADLEAKLRRAEDSQMMLNARLKEENASRVAAQEIQQREMMNLREQLLLAQESAAAAKVHGTAENASLERAAAARDVAEREALAAKQHATAQEAIAKAARAEATEAMEAEKLSKERMELASTEVQSLHRELEAVKGKLVSRDDHQQKIMELEADLKKVVVERDEASHAPPLPPPPLVSAFIEHILEHALDVDARWPGRRFGELGEKGIGCGAGFHSEARARVDASESRVQAYEASASAAEELLAKERKGRAEALARSAEVEARMDTKVEQISDATRQTAELQADLARVKTQVGNLEEDRQALQRELDNTRQQRLEEARELDVQTNRHLLAVRANPLLDEGQRNEKLQERLEKAVRELQEAEETAREWKSRGMAAEAKIERLTAEESTAIGDKRHAEEESGAKSERIKELRAAVAAALKEKNEAKQELASQVRLKEQAEHKRHLAEHQVSTNEHALGAQREDAARAQHQSEKQLKELREEFTSISAASQRKIRNLEDQVAEAQAEVTRSVKEKEKAVSATRTNAESSASLLLGALETEADNLRASVHHKDLEIGRQQIALRQLESQIAEMSGELGDTRSTLTNRQGANQRAANRCLHLLRILNQMLKITAKAVPQSPNSSPIESKTRSVHGFNEDSPAEDVSAECQEVAEKVLSSIQAMAWERNMHSDEVAKHKEEAQQAAMRLADLQQSSEAVASKLTDEIASARRAETCSAEEVARLQEALERDRDLLDQEKNKVREQVAQLMSGATQARDVAAHGIMEANSARDAAEKKAQASEEVMVVMRTRIGEAKARELEMHDAQKKAQSALDECHLQMTGQAQEIARLNDALMMKDDELHGISRQMWTHKEREVSARTHIEVFEERTGKQAAELDTLRQKNKELARQVSAARVKRKSTEQMMTDDLESAQQRVKYLQQSLESSTEERKSLEKQLKQQTLKAGRSQKDMELAFDVRSELETALRSTKAELDELTDAHNLLEHRLRDTQNMHTLAKQDLEGNLAKQLSLLQSADSELQAKQSEIHKLTSQAKEGLDAAGGLQVSLQLAMAQRDEAQKALEETSGKLEDAQSRLWSLQEATSSKSSALVVVEETLSRDSAAWHKERETLKSMQRASMKAAEIEATAKNERIRELRNAMSETLDAKVKAMEQWKAEKEEMQQQQTTEKADMEESLKLESQAVASAQSELAMIAAVRDALENEVEHLSTTLQTSEAKGTKMEEELRMLHSALQASHTELHQTKMRYAEVLQQADVKDTEMGQALQEKNMLEEVSLAAEGRMEEVQHQVRSLEDQLEMHKAGAEEQRRQRLEQQSRAEETEAELDEVRAKLKSTETEVERVYGEHKLIVEAHSTERSMLHEQMASEREQLASELAQREQASSEQAETNHTREMMAMARITELRENLQQLTDDGASLTTQNVELREKLEQAEARLGRRDAELEQVREVGSSTSTRLMEVQSRSEQLSEAVTCAEQACTALQERVDQLELELKEKADAVHELMRDNMETVRRLEEERRVATYTLAEEHAAAAQHMAAAHNDEMERVLSQKETAFREELDRSMDAAECALREETQRASQTLQGEREVAEGRWREASAAAEAAWKQERDSAAALEVKMQQKDELLEVQVKERQREQEMQERMLTQLREENQKGLDSTQRSLQEMLLAKEKMAQEALVEQGRQIREIAESSNAERAALLEQVDLDKQALRQALLEELEEKEEQASRRAEAHERVLLREKEELSEELHAQIARQASALDELADEKEQLLADHASSIETALSEKTLMHQEMSERMQKLEAALQDKEQVVANMSETQCATIGREGTLIEQHQVVKERLAEAEERLTRLALELGQSQEGRADLEERVRHLQNSLGESFRDKLAAEQTLANGNRDLEAMEAEHKFELNQMQLQVDQLAASATSAKEVAERERDLAVQELSGAKETLQAMIEQKDGQLKEARQHLEDLRLQHDSQQGSHAESLLAAEAMVHRLQSELSAERHAAATKVETLEAEVERCEQSCTQANGRMDRLQTQTSAALKTVTKSMTQQADITTSILSNELAEATRTRLELMNEVGRLNAALGVAGEILATQGTPLPPSLRPRKSVTFAVEAAGASPLPGNLFPATPSDGNEDGSSDGSNSDSETGAAGGLEAAMRAPAMTPVMRREAEALQLTIASHRAELEAAKQQAAEASQDKSRMESEAAAARMEAAEAKREAAEAQTQLMGMHGAVEMERERRGAKAAAASAAAVATRKSGTAQQLETREAEAGQLRQQVESMEAAMALLRREMEAAAESAEANKISPSAMLEQAQALMRAESTAAAAATRADQAELEVKHLRAAVASKESEVEELRGRLAATAEAAAAAAHAQLDRAARDAMGGLAASNASEVEEATAKLGAERHEDSRTREIVGVVRDEVEALERLQAVEAVISTWRNTCKEKEETIRELEAEMQRYEAEMQLAVRQRELAEGSIEVLNKELEAVRESATTVASMSREVAAVAEREKELLKAQHAAASAQAASYVAELQSHVAKQQEDLLVANALADAGSENTTHVAMLEEEVARLQNESEVSQARGEEAFTMLKAVQQELLREREALQEARREASEAGAAASELRSQLALVQDRSFDGSRSDPELHAQLAAARAEAAAAQQRERNAAEALERAQAELVAVVTVQSEAVMLRQQVVNLEAEVAKAWKEVAEAENRMEEMEARAEADNPALAELRREVEHQQELATEAAVRARQAEESLQQQQRLRDRERDEGKEAEEEEALQQHQKDSLVAQARVEAAREMLDEISAGSDSAAVAEEGRRAAEARAASLDTRAAELEAQALELAEQAQQQEARAQVAEEALGKLQQMVMDKEPQGSMDRQVVQLQRSLERERKTGAAAAARVKTAEAALAAAEKQVQELQASVERLEAAAPAGGATEEGPIGGSPAGTPARLARALSSEFGGRSPVKGSPMLPEVALLAARAETKEARAEAEALRAELADARLGAARAEAAEQALATMQRAIANPVEADSGAQTAQLQAQLELSELKSQHGELQRELTNVLREHEDAMRVRGGEGESMQRELAQAKEQLLELAGILASGPRSPGRTGWHSNSGSPADDGQRRSPARGQVDAEDGWNLRAEATSVVAELGRSREQVEQLEASNRGLAEKALELKGELLEKKEALLGQCGLQERLESKQSELEALGRQLRATEEAMQTLRGQRAEGSGGAAAAADAATALHKADLQAADASMEAARLQSALASRDGALSELRAQLAAHGTSAAEASAEASSQLAEASQACQEARHQQQLAQEQAAHLEGVLRTKEQMVEDLREKLSAAVTSAQAAAEVARASERSAAEPATVRASGLEDDWEAEGRRQAVEGVIGMWRDTCARKDEELGHLEETVRITMERAKLAEYDLEHIRSRLDQVQGEVESATTGATQREQATFSLLDETTNALTSARQAAADSLAEASSYKADLLAAEKKLTNAATLLMRVVPWDGESGEDVTLMELTRQVVKLMESRKQVSETHVARARQESESLRREIQVMQEEMRTRNQERGNFTEQLATLQAAKVAAEQTHHSEIIALKKERQGTFTLMEKELEELKEQLSRKTQEARELSHMLKVPSNLLAFLGLDWMLRSALP</sequence>
<feature type="region of interest" description="Disordered" evidence="2">
    <location>
        <begin position="2584"/>
        <end position="2618"/>
    </location>
</feature>
<feature type="coiled-coil region" evidence="1">
    <location>
        <begin position="972"/>
        <end position="999"/>
    </location>
</feature>
<feature type="compositionally biased region" description="Basic and acidic residues" evidence="2">
    <location>
        <begin position="810"/>
        <end position="824"/>
    </location>
</feature>
<feature type="coiled-coil region" evidence="1">
    <location>
        <begin position="1530"/>
        <end position="1628"/>
    </location>
</feature>
<feature type="region of interest" description="Disordered" evidence="2">
    <location>
        <begin position="2515"/>
        <end position="2547"/>
    </location>
</feature>
<feature type="coiled-coil region" evidence="1">
    <location>
        <begin position="3364"/>
        <end position="3398"/>
    </location>
</feature>
<evidence type="ECO:0000313" key="3">
    <source>
        <dbReference type="EMBL" id="KAK3234505.1"/>
    </source>
</evidence>
<keyword evidence="4" id="KW-1185">Reference proteome</keyword>
<feature type="compositionally biased region" description="Basic and acidic residues" evidence="2">
    <location>
        <begin position="2609"/>
        <end position="2618"/>
    </location>
</feature>
<feature type="coiled-coil region" evidence="1">
    <location>
        <begin position="1089"/>
        <end position="1229"/>
    </location>
</feature>
<feature type="region of interest" description="Disordered" evidence="2">
    <location>
        <begin position="3124"/>
        <end position="3174"/>
    </location>
</feature>
<feature type="compositionally biased region" description="Pro residues" evidence="2">
    <location>
        <begin position="166"/>
        <end position="178"/>
    </location>
</feature>
<feature type="coiled-coil region" evidence="1">
    <location>
        <begin position="3423"/>
        <end position="3450"/>
    </location>
</feature>
<keyword evidence="1" id="KW-0175">Coiled coil</keyword>
<feature type="compositionally biased region" description="Basic and acidic residues" evidence="2">
    <location>
        <begin position="3150"/>
        <end position="3159"/>
    </location>
</feature>
<feature type="coiled-coil region" evidence="1">
    <location>
        <begin position="3535"/>
        <end position="3607"/>
    </location>
</feature>
<comment type="caution">
    <text evidence="3">The sequence shown here is derived from an EMBL/GenBank/DDBJ whole genome shotgun (WGS) entry which is preliminary data.</text>
</comment>
<feature type="region of interest" description="Disordered" evidence="2">
    <location>
        <begin position="3314"/>
        <end position="3336"/>
    </location>
</feature>
<dbReference type="PANTHER" id="PTHR45615:SF80">
    <property type="entry name" value="GRIP DOMAIN-CONTAINING PROTEIN"/>
    <property type="match status" value="1"/>
</dbReference>
<feature type="coiled-coil region" evidence="1">
    <location>
        <begin position="2035"/>
        <end position="2080"/>
    </location>
</feature>
<feature type="region of interest" description="Disordered" evidence="2">
    <location>
        <begin position="1031"/>
        <end position="1060"/>
    </location>
</feature>
<dbReference type="EMBL" id="LGRX02035484">
    <property type="protein sequence ID" value="KAK3234505.1"/>
    <property type="molecule type" value="Genomic_DNA"/>
</dbReference>
<feature type="region of interest" description="Disordered" evidence="2">
    <location>
        <begin position="1304"/>
        <end position="1323"/>
    </location>
</feature>
<name>A0AAE0EPX6_9CHLO</name>
<feature type="coiled-coil region" evidence="1">
    <location>
        <begin position="537"/>
        <end position="588"/>
    </location>
</feature>
<feature type="compositionally biased region" description="Polar residues" evidence="2">
    <location>
        <begin position="143"/>
        <end position="156"/>
    </location>
</feature>
<feature type="coiled-coil region" evidence="1">
    <location>
        <begin position="3894"/>
        <end position="3943"/>
    </location>
</feature>
<feature type="compositionally biased region" description="Basic residues" evidence="2">
    <location>
        <begin position="127"/>
        <end position="138"/>
    </location>
</feature>
<feature type="coiled-coil region" evidence="1">
    <location>
        <begin position="2104"/>
        <end position="2434"/>
    </location>
</feature>
<feature type="coiled-coil region" evidence="1">
    <location>
        <begin position="414"/>
        <end position="441"/>
    </location>
</feature>
<feature type="region of interest" description="Disordered" evidence="2">
    <location>
        <begin position="804"/>
        <end position="824"/>
    </location>
</feature>
<feature type="region of interest" description="Disordered" evidence="2">
    <location>
        <begin position="3484"/>
        <end position="3522"/>
    </location>
</feature>
<dbReference type="Proteomes" id="UP001190700">
    <property type="component" value="Unassembled WGS sequence"/>
</dbReference>
<feature type="compositionally biased region" description="Polar residues" evidence="2">
    <location>
        <begin position="40"/>
        <end position="53"/>
    </location>
</feature>
<feature type="coiled-coil region" evidence="1">
    <location>
        <begin position="3671"/>
        <end position="3719"/>
    </location>
</feature>
<feature type="region of interest" description="Disordered" evidence="2">
    <location>
        <begin position="23"/>
        <end position="66"/>
    </location>
</feature>
<evidence type="ECO:0000313" key="4">
    <source>
        <dbReference type="Proteomes" id="UP001190700"/>
    </source>
</evidence>
<reference evidence="3 4" key="1">
    <citation type="journal article" date="2015" name="Genome Biol. Evol.">
        <title>Comparative Genomics of a Bacterivorous Green Alga Reveals Evolutionary Causalities and Consequences of Phago-Mixotrophic Mode of Nutrition.</title>
        <authorList>
            <person name="Burns J.A."/>
            <person name="Paasch A."/>
            <person name="Narechania A."/>
            <person name="Kim E."/>
        </authorList>
    </citation>
    <scope>NUCLEOTIDE SEQUENCE [LARGE SCALE GENOMIC DNA]</scope>
    <source>
        <strain evidence="3 4">PLY_AMNH</strain>
    </source>
</reference>
<gene>
    <name evidence="3" type="ORF">CYMTET_55247</name>
</gene>
<evidence type="ECO:0000256" key="2">
    <source>
        <dbReference type="SAM" id="MobiDB-lite"/>
    </source>
</evidence>
<feature type="region of interest" description="Disordered" evidence="2">
    <location>
        <begin position="1708"/>
        <end position="1735"/>
    </location>
</feature>
<feature type="compositionally biased region" description="Low complexity" evidence="2">
    <location>
        <begin position="3315"/>
        <end position="3326"/>
    </location>
</feature>
<feature type="compositionally biased region" description="Basic and acidic residues" evidence="2">
    <location>
        <begin position="30"/>
        <end position="39"/>
    </location>
</feature>
<feature type="coiled-coil region" evidence="1">
    <location>
        <begin position="3973"/>
        <end position="4007"/>
    </location>
</feature>
<feature type="region of interest" description="Disordered" evidence="2">
    <location>
        <begin position="3191"/>
        <end position="3215"/>
    </location>
</feature>
<proteinExistence type="predicted"/>
<protein>
    <submittedName>
        <fullName evidence="3">Uncharacterized protein</fullName>
    </submittedName>
</protein>
<feature type="region of interest" description="Disordered" evidence="2">
    <location>
        <begin position="2650"/>
        <end position="2670"/>
    </location>
</feature>
<feature type="coiled-coil region" evidence="1">
    <location>
        <begin position="2830"/>
        <end position="2917"/>
    </location>
</feature>
<dbReference type="PANTHER" id="PTHR45615">
    <property type="entry name" value="MYOSIN HEAVY CHAIN, NON-MUSCLE"/>
    <property type="match status" value="1"/>
</dbReference>
<accession>A0AAE0EPX6</accession>
<evidence type="ECO:0000256" key="1">
    <source>
        <dbReference type="SAM" id="Coils"/>
    </source>
</evidence>
<feature type="region of interest" description="Disordered" evidence="2">
    <location>
        <begin position="112"/>
        <end position="188"/>
    </location>
</feature>
<organism evidence="3 4">
    <name type="scientific">Cymbomonas tetramitiformis</name>
    <dbReference type="NCBI Taxonomy" id="36881"/>
    <lineage>
        <taxon>Eukaryota</taxon>
        <taxon>Viridiplantae</taxon>
        <taxon>Chlorophyta</taxon>
        <taxon>Pyramimonadophyceae</taxon>
        <taxon>Pyramimonadales</taxon>
        <taxon>Pyramimonadaceae</taxon>
        <taxon>Cymbomonas</taxon>
    </lineage>
</organism>
<feature type="region of interest" description="Disordered" evidence="2">
    <location>
        <begin position="265"/>
        <end position="307"/>
    </location>
</feature>